<dbReference type="GO" id="GO:0008408">
    <property type="term" value="F:3'-5' exonuclease activity"/>
    <property type="evidence" value="ECO:0007669"/>
    <property type="project" value="InterPro"/>
</dbReference>
<dbReference type="RefSeq" id="WP_094546976.1">
    <property type="nucleotide sequence ID" value="NZ_MQWB01000001.1"/>
</dbReference>
<gene>
    <name evidence="3" type="ORF">BSZ36_06040</name>
</gene>
<comment type="caution">
    <text evidence="3">The sequence shown here is derived from an EMBL/GenBank/DDBJ whole genome shotgun (WGS) entry which is preliminary data.</text>
</comment>
<dbReference type="Gene3D" id="1.10.150.80">
    <property type="entry name" value="HRDC domain"/>
    <property type="match status" value="1"/>
</dbReference>
<dbReference type="GO" id="GO:0006139">
    <property type="term" value="P:nucleobase-containing compound metabolic process"/>
    <property type="evidence" value="ECO:0007669"/>
    <property type="project" value="InterPro"/>
</dbReference>
<dbReference type="InterPro" id="IPR044876">
    <property type="entry name" value="HRDC_dom_sf"/>
</dbReference>
<organism evidence="3 4">
    <name type="scientific">Rubricoccus marinus</name>
    <dbReference type="NCBI Taxonomy" id="716817"/>
    <lineage>
        <taxon>Bacteria</taxon>
        <taxon>Pseudomonadati</taxon>
        <taxon>Rhodothermota</taxon>
        <taxon>Rhodothermia</taxon>
        <taxon>Rhodothermales</taxon>
        <taxon>Rubricoccaceae</taxon>
        <taxon>Rubricoccus</taxon>
    </lineage>
</organism>
<dbReference type="SMART" id="SM00474">
    <property type="entry name" value="35EXOc"/>
    <property type="match status" value="1"/>
</dbReference>
<dbReference type="InParanoid" id="A0A259TY03"/>
<evidence type="ECO:0000313" key="3">
    <source>
        <dbReference type="EMBL" id="OZC02576.1"/>
    </source>
</evidence>
<dbReference type="Pfam" id="PF01612">
    <property type="entry name" value="DNA_pol_A_exo1"/>
    <property type="match status" value="1"/>
</dbReference>
<proteinExistence type="predicted"/>
<dbReference type="PROSITE" id="PS50967">
    <property type="entry name" value="HRDC"/>
    <property type="match status" value="1"/>
</dbReference>
<evidence type="ECO:0000313" key="4">
    <source>
        <dbReference type="Proteomes" id="UP000216446"/>
    </source>
</evidence>
<dbReference type="GO" id="GO:0003676">
    <property type="term" value="F:nucleic acid binding"/>
    <property type="evidence" value="ECO:0007669"/>
    <property type="project" value="InterPro"/>
</dbReference>
<dbReference type="AlphaFoldDB" id="A0A259TY03"/>
<dbReference type="GO" id="GO:0000166">
    <property type="term" value="F:nucleotide binding"/>
    <property type="evidence" value="ECO:0007669"/>
    <property type="project" value="InterPro"/>
</dbReference>
<evidence type="ECO:0000256" key="1">
    <source>
        <dbReference type="SAM" id="MobiDB-lite"/>
    </source>
</evidence>
<dbReference type="PANTHER" id="PTHR47649">
    <property type="entry name" value="RIBONUCLEASE D"/>
    <property type="match status" value="1"/>
</dbReference>
<feature type="compositionally biased region" description="Basic and acidic residues" evidence="1">
    <location>
        <begin position="281"/>
        <end position="304"/>
    </location>
</feature>
<evidence type="ECO:0000259" key="2">
    <source>
        <dbReference type="PROSITE" id="PS50967"/>
    </source>
</evidence>
<keyword evidence="4" id="KW-1185">Reference proteome</keyword>
<dbReference type="InterPro" id="IPR002121">
    <property type="entry name" value="HRDC_dom"/>
</dbReference>
<dbReference type="FunCoup" id="A0A259TY03">
    <property type="interactions" value="10"/>
</dbReference>
<feature type="domain" description="HRDC" evidence="2">
    <location>
        <begin position="212"/>
        <end position="290"/>
    </location>
</feature>
<accession>A0A259TY03</accession>
<dbReference type="PANTHER" id="PTHR47649:SF1">
    <property type="entry name" value="RIBONUCLEASE D"/>
    <property type="match status" value="1"/>
</dbReference>
<dbReference type="OrthoDB" id="9800549at2"/>
<dbReference type="InterPro" id="IPR010997">
    <property type="entry name" value="HRDC-like_sf"/>
</dbReference>
<feature type="region of interest" description="Disordered" evidence="1">
    <location>
        <begin position="280"/>
        <end position="304"/>
    </location>
</feature>
<dbReference type="InterPro" id="IPR012337">
    <property type="entry name" value="RNaseH-like_sf"/>
</dbReference>
<sequence>MIDTPKALADLCTRARQQDCVALDTEFVWERTYYAALGVVQIGLGGDDVHLVDTIALTGDDLAPLGELLADPDTEVVLHDALQDLQILARATGYLPQNVFDTQRAAGFVGQSATASLQDAVEWASGVTLDKGATRSDWLRRPLSETQLHYAENDVRYSLDVRDKIVEEAEKRQRLDWVWEEMERYEDEANFEEADPMEAVHRVKSRGASKLDAQGRAIFRHVAAWREREARDLDRTRRMVLGDDDLVKVAERRPRSANDLDRLLTGRQARRYADGLLQAVRDGENAPSEPRERRGRPGPDEERRQAQLNVVQGLVAGRCTLDDVDPQLAATKSQLSDLVEAGADASPEAHPVLQGWRREFIGEDILRFLGGESAVRLNEREGWPDVA</sequence>
<dbReference type="Pfam" id="PF00570">
    <property type="entry name" value="HRDC"/>
    <property type="match status" value="1"/>
</dbReference>
<dbReference type="SUPFAM" id="SSF53098">
    <property type="entry name" value="Ribonuclease H-like"/>
    <property type="match status" value="1"/>
</dbReference>
<reference evidence="3 4" key="1">
    <citation type="submission" date="2016-11" db="EMBL/GenBank/DDBJ databases">
        <title>Study of marine rhodopsin-containing bacteria.</title>
        <authorList>
            <person name="Yoshizawa S."/>
            <person name="Kumagai Y."/>
            <person name="Kogure K."/>
        </authorList>
    </citation>
    <scope>NUCLEOTIDE SEQUENCE [LARGE SCALE GENOMIC DNA]</scope>
    <source>
        <strain evidence="3 4">SG-29</strain>
    </source>
</reference>
<dbReference type="SMART" id="SM00341">
    <property type="entry name" value="HRDC"/>
    <property type="match status" value="1"/>
</dbReference>
<dbReference type="InterPro" id="IPR051086">
    <property type="entry name" value="RNase_D-like"/>
</dbReference>
<dbReference type="SUPFAM" id="SSF47819">
    <property type="entry name" value="HRDC-like"/>
    <property type="match status" value="2"/>
</dbReference>
<protein>
    <recommendedName>
        <fullName evidence="2">HRDC domain-containing protein</fullName>
    </recommendedName>
</protein>
<name>A0A259TY03_9BACT</name>
<dbReference type="EMBL" id="MQWB01000001">
    <property type="protein sequence ID" value="OZC02576.1"/>
    <property type="molecule type" value="Genomic_DNA"/>
</dbReference>
<dbReference type="Proteomes" id="UP000216446">
    <property type="component" value="Unassembled WGS sequence"/>
</dbReference>
<dbReference type="CDD" id="cd06142">
    <property type="entry name" value="RNaseD_exo"/>
    <property type="match status" value="1"/>
</dbReference>
<dbReference type="InterPro" id="IPR036397">
    <property type="entry name" value="RNaseH_sf"/>
</dbReference>
<dbReference type="Gene3D" id="3.30.420.10">
    <property type="entry name" value="Ribonuclease H-like superfamily/Ribonuclease H"/>
    <property type="match status" value="1"/>
</dbReference>
<dbReference type="InterPro" id="IPR002562">
    <property type="entry name" value="3'-5'_exonuclease_dom"/>
</dbReference>